<dbReference type="PRINTS" id="PR00039">
    <property type="entry name" value="HTHLYSR"/>
</dbReference>
<dbReference type="Pfam" id="PF03466">
    <property type="entry name" value="LysR_substrate"/>
    <property type="match status" value="1"/>
</dbReference>
<dbReference type="EMBL" id="WKJJ01000021">
    <property type="protein sequence ID" value="MRV75509.1"/>
    <property type="molecule type" value="Genomic_DNA"/>
</dbReference>
<dbReference type="GO" id="GO:0003700">
    <property type="term" value="F:DNA-binding transcription factor activity"/>
    <property type="evidence" value="ECO:0007669"/>
    <property type="project" value="InterPro"/>
</dbReference>
<feature type="domain" description="HTH lysR-type" evidence="5">
    <location>
        <begin position="1"/>
        <end position="58"/>
    </location>
</feature>
<dbReference type="PANTHER" id="PTHR30419">
    <property type="entry name" value="HTH-TYPE TRANSCRIPTIONAL REGULATOR YBHD"/>
    <property type="match status" value="1"/>
</dbReference>
<keyword evidence="3" id="KW-0238">DNA-binding</keyword>
<dbReference type="InterPro" id="IPR050950">
    <property type="entry name" value="HTH-type_LysR_regulators"/>
</dbReference>
<name>A0A7X2LX31_9BURK</name>
<comment type="caution">
    <text evidence="6">The sequence shown here is derived from an EMBL/GenBank/DDBJ whole genome shotgun (WGS) entry which is preliminary data.</text>
</comment>
<evidence type="ECO:0000313" key="6">
    <source>
        <dbReference type="EMBL" id="MRV75509.1"/>
    </source>
</evidence>
<proteinExistence type="inferred from homology"/>
<evidence type="ECO:0000259" key="5">
    <source>
        <dbReference type="PROSITE" id="PS50931"/>
    </source>
</evidence>
<dbReference type="GO" id="GO:0005829">
    <property type="term" value="C:cytosol"/>
    <property type="evidence" value="ECO:0007669"/>
    <property type="project" value="TreeGrafter"/>
</dbReference>
<dbReference type="InterPro" id="IPR036388">
    <property type="entry name" value="WH-like_DNA-bd_sf"/>
</dbReference>
<protein>
    <submittedName>
        <fullName evidence="6">LysR family transcriptional regulator</fullName>
    </submittedName>
</protein>
<dbReference type="Gene3D" id="1.10.10.10">
    <property type="entry name" value="Winged helix-like DNA-binding domain superfamily/Winged helix DNA-binding domain"/>
    <property type="match status" value="1"/>
</dbReference>
<comment type="similarity">
    <text evidence="1">Belongs to the LysR transcriptional regulatory family.</text>
</comment>
<evidence type="ECO:0000256" key="2">
    <source>
        <dbReference type="ARBA" id="ARBA00023015"/>
    </source>
</evidence>
<dbReference type="RefSeq" id="WP_154380125.1">
    <property type="nucleotide sequence ID" value="NZ_WKJJ01000021.1"/>
</dbReference>
<reference evidence="6 7" key="1">
    <citation type="submission" date="2019-11" db="EMBL/GenBank/DDBJ databases">
        <title>Novel species isolated from a subtropical stream in China.</title>
        <authorList>
            <person name="Lu H."/>
        </authorList>
    </citation>
    <scope>NUCLEOTIDE SEQUENCE [LARGE SCALE GENOMIC DNA]</scope>
    <source>
        <strain evidence="6 7">FT92W</strain>
    </source>
</reference>
<dbReference type="InterPro" id="IPR000847">
    <property type="entry name" value="LysR_HTH_N"/>
</dbReference>
<dbReference type="PROSITE" id="PS50931">
    <property type="entry name" value="HTH_LYSR"/>
    <property type="match status" value="1"/>
</dbReference>
<evidence type="ECO:0000256" key="1">
    <source>
        <dbReference type="ARBA" id="ARBA00009437"/>
    </source>
</evidence>
<dbReference type="SUPFAM" id="SSF46785">
    <property type="entry name" value="Winged helix' DNA-binding domain"/>
    <property type="match status" value="1"/>
</dbReference>
<keyword evidence="2" id="KW-0805">Transcription regulation</keyword>
<evidence type="ECO:0000313" key="7">
    <source>
        <dbReference type="Proteomes" id="UP000446768"/>
    </source>
</evidence>
<accession>A0A7X2LX31</accession>
<dbReference type="InterPro" id="IPR036390">
    <property type="entry name" value="WH_DNA-bd_sf"/>
</dbReference>
<dbReference type="Gene3D" id="3.40.190.10">
    <property type="entry name" value="Periplasmic binding protein-like II"/>
    <property type="match status" value="2"/>
</dbReference>
<sequence length="310" mass="33977">MDFKRIRHALAVAEEKSFARAADKVNLSQPALSRSIQTLEEELGVLLFDRDNRNVNVTSVGAVFLARAKKLAYEMRGLERDMALLRSGDGGSVAFGAGPFPMASVVPRMTDLLRERHPGLRISITTNNWRQLLTQLRGEQLEFFIADTRDIEPAPDITITPLFRQHGALLVRTGHPLLDRPLRLDDLLDYGLASVTLPERVRPLVHRIFGIPQDAALPVALQCDQIPLLVHATVNSDLVLLATQAAVTEALADGRLAMLDVRGLSDVSTDVGIVQLFGRTMSPGAVVAIEVLREVAEQTVATVVHGRQQP</sequence>
<dbReference type="Pfam" id="PF00126">
    <property type="entry name" value="HTH_1"/>
    <property type="match status" value="1"/>
</dbReference>
<keyword evidence="7" id="KW-1185">Reference proteome</keyword>
<dbReference type="FunFam" id="1.10.10.10:FF:000001">
    <property type="entry name" value="LysR family transcriptional regulator"/>
    <property type="match status" value="1"/>
</dbReference>
<dbReference type="AlphaFoldDB" id="A0A7X2LX31"/>
<dbReference type="GO" id="GO:0003677">
    <property type="term" value="F:DNA binding"/>
    <property type="evidence" value="ECO:0007669"/>
    <property type="project" value="UniProtKB-KW"/>
</dbReference>
<dbReference type="PANTHER" id="PTHR30419:SF30">
    <property type="entry name" value="LYSR FAMILY TRANSCRIPTIONAL REGULATOR"/>
    <property type="match status" value="1"/>
</dbReference>
<organism evidence="6 7">
    <name type="scientific">Pseudoduganella rivuli</name>
    <dbReference type="NCBI Taxonomy" id="2666085"/>
    <lineage>
        <taxon>Bacteria</taxon>
        <taxon>Pseudomonadati</taxon>
        <taxon>Pseudomonadota</taxon>
        <taxon>Betaproteobacteria</taxon>
        <taxon>Burkholderiales</taxon>
        <taxon>Oxalobacteraceae</taxon>
        <taxon>Telluria group</taxon>
        <taxon>Pseudoduganella</taxon>
    </lineage>
</organism>
<evidence type="ECO:0000256" key="3">
    <source>
        <dbReference type="ARBA" id="ARBA00023125"/>
    </source>
</evidence>
<gene>
    <name evidence="6" type="ORF">GJ700_27690</name>
</gene>
<evidence type="ECO:0000256" key="4">
    <source>
        <dbReference type="ARBA" id="ARBA00023163"/>
    </source>
</evidence>
<dbReference type="Proteomes" id="UP000446768">
    <property type="component" value="Unassembled WGS sequence"/>
</dbReference>
<dbReference type="SUPFAM" id="SSF53850">
    <property type="entry name" value="Periplasmic binding protein-like II"/>
    <property type="match status" value="1"/>
</dbReference>
<keyword evidence="4" id="KW-0804">Transcription</keyword>
<dbReference type="InterPro" id="IPR005119">
    <property type="entry name" value="LysR_subst-bd"/>
</dbReference>